<dbReference type="RefSeq" id="WP_117586648.1">
    <property type="nucleotide sequence ID" value="NZ_QRVA01000030.1"/>
</dbReference>
<dbReference type="InterPro" id="IPR041527">
    <property type="entry name" value="YhcG_N"/>
</dbReference>
<dbReference type="EMBL" id="QRVA01000030">
    <property type="protein sequence ID" value="RGS13441.1"/>
    <property type="molecule type" value="Genomic_DNA"/>
</dbReference>
<accession>A0A3E5E682</accession>
<feature type="domain" description="YhcG N-terminal" evidence="1">
    <location>
        <begin position="15"/>
        <end position="119"/>
    </location>
</feature>
<dbReference type="AlphaFoldDB" id="A0A3E5E682"/>
<evidence type="ECO:0000313" key="2">
    <source>
        <dbReference type="EMBL" id="RGS13441.1"/>
    </source>
</evidence>
<dbReference type="Pfam" id="PF17761">
    <property type="entry name" value="DUF1016_N"/>
    <property type="match status" value="1"/>
</dbReference>
<gene>
    <name evidence="2" type="ORF">DWY11_11275</name>
</gene>
<dbReference type="PANTHER" id="PTHR30547">
    <property type="entry name" value="UNCHARACTERIZED PROTEIN YHCG-RELATED"/>
    <property type="match status" value="1"/>
</dbReference>
<dbReference type="Proteomes" id="UP000283872">
    <property type="component" value="Unassembled WGS sequence"/>
</dbReference>
<comment type="caution">
    <text evidence="2">The sequence shown here is derived from an EMBL/GenBank/DDBJ whole genome shotgun (WGS) entry which is preliminary data.</text>
</comment>
<protein>
    <submittedName>
        <fullName evidence="2">DUF1016 family protein</fullName>
    </submittedName>
</protein>
<dbReference type="PANTHER" id="PTHR30547:SF5">
    <property type="entry name" value="NUCLEASE YHCG-RELATED"/>
    <property type="match status" value="1"/>
</dbReference>
<evidence type="ECO:0000313" key="3">
    <source>
        <dbReference type="Proteomes" id="UP000283872"/>
    </source>
</evidence>
<sequence length="120" mass="14277">MEKNIINIDAHVIDDIRTIITRARNKAYHSINETLIRSNWEIGKRIVEEEQLGKQRADYGIQLIKSISQQLTTEFGSGYGVRNLAYFKQLYQYFPDWEILHTRVQNLSWSHLRCILRVER</sequence>
<name>A0A3E5E682_9BACT</name>
<reference evidence="2 3" key="1">
    <citation type="submission" date="2018-08" db="EMBL/GenBank/DDBJ databases">
        <title>A genome reference for cultivated species of the human gut microbiota.</title>
        <authorList>
            <person name="Zou Y."/>
            <person name="Xue W."/>
            <person name="Luo G."/>
        </authorList>
    </citation>
    <scope>NUCLEOTIDE SEQUENCE [LARGE SCALE GENOMIC DNA]</scope>
    <source>
        <strain evidence="2 3">AF24-12</strain>
    </source>
</reference>
<dbReference type="InterPro" id="IPR053148">
    <property type="entry name" value="PD-DEXK-like_domain"/>
</dbReference>
<organism evidence="2 3">
    <name type="scientific">Segatella copri</name>
    <dbReference type="NCBI Taxonomy" id="165179"/>
    <lineage>
        <taxon>Bacteria</taxon>
        <taxon>Pseudomonadati</taxon>
        <taxon>Bacteroidota</taxon>
        <taxon>Bacteroidia</taxon>
        <taxon>Bacteroidales</taxon>
        <taxon>Prevotellaceae</taxon>
        <taxon>Segatella</taxon>
    </lineage>
</organism>
<evidence type="ECO:0000259" key="1">
    <source>
        <dbReference type="Pfam" id="PF17761"/>
    </source>
</evidence>
<proteinExistence type="predicted"/>